<dbReference type="EMBL" id="CP045909">
    <property type="protein sequence ID" value="QQP32342.1"/>
    <property type="molecule type" value="Genomic_DNA"/>
</dbReference>
<evidence type="ECO:0000313" key="2">
    <source>
        <dbReference type="EMBL" id="QQP32342.1"/>
    </source>
</evidence>
<keyword evidence="4" id="KW-1185">Reference proteome</keyword>
<proteinExistence type="predicted"/>
<dbReference type="AlphaFoldDB" id="A0A7T8GLV3"/>
<accession>A0A7T8GLV3</accession>
<name>A0A7T8GLV3_CALRO</name>
<evidence type="ECO:0000313" key="4">
    <source>
        <dbReference type="Proteomes" id="UP000595437"/>
    </source>
</evidence>
<protein>
    <submittedName>
        <fullName evidence="2">Uncharacterized protein</fullName>
    </submittedName>
</protein>
<feature type="compositionally biased region" description="Polar residues" evidence="1">
    <location>
        <begin position="12"/>
        <end position="30"/>
    </location>
</feature>
<sequence length="88" mass="9945">MLPIRTVETEAFKNQPNKSLSTPRAQNTLADRNPTPYAECRGMVERNENNVKTWRPGKAVFVHPCNKHALERDLDRGNIVTATGQLET</sequence>
<feature type="region of interest" description="Disordered" evidence="1">
    <location>
        <begin position="1"/>
        <end position="36"/>
    </location>
</feature>
<gene>
    <name evidence="3" type="ORF">FKW44_024113</name>
    <name evidence="2" type="ORF">FKW44_024624</name>
</gene>
<reference evidence="2" key="2">
    <citation type="journal article" name="Sci. Data">
        <title>Chromosome-scale genome assembly of the sea louse Caligus rogercresseyi by SMRT sequencing and Hi-C analysis.</title>
        <authorList>
            <person name="Gallardo-Escarate C."/>
            <person name="Valenzuela-Munoz V."/>
            <person name="Nunez-Acuna G."/>
            <person name="Valenzuela-Miranda D."/>
            <person name="Goncalves A.T."/>
            <person name="Escobar-Sepulveda H."/>
            <person name="Liachko I."/>
            <person name="Nelson B."/>
            <person name="Roberts S."/>
            <person name="Warren W."/>
        </authorList>
    </citation>
    <scope>NUCLEOTIDE SEQUENCE</scope>
    <source>
        <tissue evidence="2">Whole tissue</tissue>
    </source>
</reference>
<dbReference type="Proteomes" id="UP000595437">
    <property type="component" value="Chromosome 20"/>
</dbReference>
<reference evidence="4" key="1">
    <citation type="submission" date="2021-01" db="EMBL/GenBank/DDBJ databases">
        <title>Caligus Genome Assembly.</title>
        <authorList>
            <person name="Gallardo-Escarate C."/>
        </authorList>
    </citation>
    <scope>NUCLEOTIDE SEQUENCE [LARGE SCALE GENOMIC DNA]</scope>
</reference>
<dbReference type="Proteomes" id="UP000595437">
    <property type="component" value="Chromosome 19"/>
</dbReference>
<evidence type="ECO:0000313" key="3">
    <source>
        <dbReference type="EMBL" id="QQP32919.1"/>
    </source>
</evidence>
<evidence type="ECO:0000256" key="1">
    <source>
        <dbReference type="SAM" id="MobiDB-lite"/>
    </source>
</evidence>
<dbReference type="EMBL" id="CP045908">
    <property type="protein sequence ID" value="QQP32919.1"/>
    <property type="molecule type" value="Genomic_DNA"/>
</dbReference>
<organism evidence="2 4">
    <name type="scientific">Caligus rogercresseyi</name>
    <name type="common">Sea louse</name>
    <dbReference type="NCBI Taxonomy" id="217165"/>
    <lineage>
        <taxon>Eukaryota</taxon>
        <taxon>Metazoa</taxon>
        <taxon>Ecdysozoa</taxon>
        <taxon>Arthropoda</taxon>
        <taxon>Crustacea</taxon>
        <taxon>Multicrustacea</taxon>
        <taxon>Hexanauplia</taxon>
        <taxon>Copepoda</taxon>
        <taxon>Siphonostomatoida</taxon>
        <taxon>Caligidae</taxon>
        <taxon>Caligus</taxon>
    </lineage>
</organism>